<feature type="transmembrane region" description="Helical" evidence="1">
    <location>
        <begin position="69"/>
        <end position="95"/>
    </location>
</feature>
<proteinExistence type="predicted"/>
<accession>A0A0A2M3X3</accession>
<sequence>MFWIAESYMSLGVIHYTAISVVVLLTFQLFHKQRYIGLLYSIVLTVFSGYMLCKSFIDNAAIALPTGGTFRFLIIKSILFGTALLMALVMLNYYFKIIKLKKDDATSV</sequence>
<dbReference type="AlphaFoldDB" id="A0A0A2M3X3"/>
<gene>
    <name evidence="2" type="ORF">Q765_12020</name>
</gene>
<name>A0A0A2M3X3_9FLAO</name>
<keyword evidence="1" id="KW-0812">Transmembrane</keyword>
<keyword evidence="1" id="KW-0472">Membrane</keyword>
<protein>
    <submittedName>
        <fullName evidence="2">Uncharacterized protein</fullName>
    </submittedName>
</protein>
<organism evidence="2 3">
    <name type="scientific">Flavobacterium rivuli WB 3.3-2 = DSM 21788</name>
    <dbReference type="NCBI Taxonomy" id="1121895"/>
    <lineage>
        <taxon>Bacteria</taxon>
        <taxon>Pseudomonadati</taxon>
        <taxon>Bacteroidota</taxon>
        <taxon>Flavobacteriia</taxon>
        <taxon>Flavobacteriales</taxon>
        <taxon>Flavobacteriaceae</taxon>
        <taxon>Flavobacterium</taxon>
    </lineage>
</organism>
<evidence type="ECO:0000313" key="3">
    <source>
        <dbReference type="Proteomes" id="UP000030152"/>
    </source>
</evidence>
<dbReference type="STRING" id="1121895.GCA_000378485_00764"/>
<reference evidence="2 3" key="1">
    <citation type="submission" date="2013-09" db="EMBL/GenBank/DDBJ databases">
        <authorList>
            <person name="Zeng Z."/>
            <person name="Chen C."/>
        </authorList>
    </citation>
    <scope>NUCLEOTIDE SEQUENCE [LARGE SCALE GENOMIC DNA]</scope>
    <source>
        <strain evidence="2 3">WB 3.3-2</strain>
    </source>
</reference>
<comment type="caution">
    <text evidence="2">The sequence shown here is derived from an EMBL/GenBank/DDBJ whole genome shotgun (WGS) entry which is preliminary data.</text>
</comment>
<evidence type="ECO:0000256" key="1">
    <source>
        <dbReference type="SAM" id="Phobius"/>
    </source>
</evidence>
<keyword evidence="1" id="KW-1133">Transmembrane helix</keyword>
<evidence type="ECO:0000313" key="2">
    <source>
        <dbReference type="EMBL" id="KGO86296.1"/>
    </source>
</evidence>
<keyword evidence="3" id="KW-1185">Reference proteome</keyword>
<dbReference type="EMBL" id="JRLX01000011">
    <property type="protein sequence ID" value="KGO86296.1"/>
    <property type="molecule type" value="Genomic_DNA"/>
</dbReference>
<feature type="transmembrane region" description="Helical" evidence="1">
    <location>
        <begin position="12"/>
        <end position="30"/>
    </location>
</feature>
<dbReference type="Proteomes" id="UP000030152">
    <property type="component" value="Unassembled WGS sequence"/>
</dbReference>
<feature type="transmembrane region" description="Helical" evidence="1">
    <location>
        <begin position="37"/>
        <end position="57"/>
    </location>
</feature>